<keyword evidence="1" id="KW-0812">Transmembrane</keyword>
<dbReference type="EMBL" id="FTNF01000044">
    <property type="protein sequence ID" value="SIS02468.1"/>
    <property type="molecule type" value="Genomic_DNA"/>
</dbReference>
<keyword evidence="3" id="KW-1185">Reference proteome</keyword>
<accession>A0A1N7FQ05</accession>
<proteinExistence type="predicted"/>
<organism evidence="2 3">
    <name type="scientific">Micromonospora avicenniae</name>
    <dbReference type="NCBI Taxonomy" id="1198245"/>
    <lineage>
        <taxon>Bacteria</taxon>
        <taxon>Bacillati</taxon>
        <taxon>Actinomycetota</taxon>
        <taxon>Actinomycetes</taxon>
        <taxon>Micromonosporales</taxon>
        <taxon>Micromonosporaceae</taxon>
        <taxon>Micromonospora</taxon>
    </lineage>
</organism>
<evidence type="ECO:0000256" key="1">
    <source>
        <dbReference type="SAM" id="Phobius"/>
    </source>
</evidence>
<dbReference type="AlphaFoldDB" id="A0A1N7FQ05"/>
<feature type="transmembrane region" description="Helical" evidence="1">
    <location>
        <begin position="6"/>
        <end position="25"/>
    </location>
</feature>
<dbReference type="Proteomes" id="UP000186004">
    <property type="component" value="Unassembled WGS sequence"/>
</dbReference>
<name>A0A1N7FQ05_9ACTN</name>
<gene>
    <name evidence="2" type="ORF">SAMN05444858_1445</name>
</gene>
<sequence>MGITGGIACVFLTVVIVALIVYLLVRFGFVSKRKSPPPEDDITP</sequence>
<evidence type="ECO:0000313" key="3">
    <source>
        <dbReference type="Proteomes" id="UP000186004"/>
    </source>
</evidence>
<reference evidence="2 3" key="1">
    <citation type="submission" date="2017-01" db="EMBL/GenBank/DDBJ databases">
        <authorList>
            <person name="Mah S.A."/>
            <person name="Swanson W.J."/>
            <person name="Moy G.W."/>
            <person name="Vacquier V.D."/>
        </authorList>
    </citation>
    <scope>NUCLEOTIDE SEQUENCE [LARGE SCALE GENOMIC DNA]</scope>
    <source>
        <strain evidence="2 3">DSM 45758</strain>
    </source>
</reference>
<keyword evidence="1" id="KW-1133">Transmembrane helix</keyword>
<evidence type="ECO:0000313" key="2">
    <source>
        <dbReference type="EMBL" id="SIS02468.1"/>
    </source>
</evidence>
<protein>
    <submittedName>
        <fullName evidence="2">Uncharacterized protein</fullName>
    </submittedName>
</protein>
<keyword evidence="1" id="KW-0472">Membrane</keyword>